<evidence type="ECO:0000313" key="4">
    <source>
        <dbReference type="Proteomes" id="UP001157353"/>
    </source>
</evidence>
<dbReference type="HAMAP" id="MF_01866">
    <property type="entry name" value="UPF0745"/>
    <property type="match status" value="1"/>
</dbReference>
<dbReference type="PANTHER" id="PTHR38109:SF1">
    <property type="entry name" value="PROTEIN YCGL"/>
    <property type="match status" value="1"/>
</dbReference>
<dbReference type="Pfam" id="PF05166">
    <property type="entry name" value="YcgL"/>
    <property type="match status" value="1"/>
</dbReference>
<reference evidence="4" key="1">
    <citation type="journal article" date="2019" name="Int. J. Syst. Evol. Microbiol.">
        <title>The Global Catalogue of Microorganisms (GCM) 10K type strain sequencing project: providing services to taxonomists for standard genome sequencing and annotation.</title>
        <authorList>
            <consortium name="The Broad Institute Genomics Platform"/>
            <consortium name="The Broad Institute Genome Sequencing Center for Infectious Disease"/>
            <person name="Wu L."/>
            <person name="Ma J."/>
        </authorList>
    </citation>
    <scope>NUCLEOTIDE SEQUENCE [LARGE SCALE GENOMIC DNA]</scope>
    <source>
        <strain evidence="4">NBRC 103166</strain>
    </source>
</reference>
<comment type="caution">
    <text evidence="3">The sequence shown here is derived from an EMBL/GenBank/DDBJ whole genome shotgun (WGS) entry which is preliminary data.</text>
</comment>
<feature type="domain" description="YcgL" evidence="2">
    <location>
        <begin position="1"/>
        <end position="85"/>
    </location>
</feature>
<evidence type="ECO:0000259" key="2">
    <source>
        <dbReference type="PROSITE" id="PS51648"/>
    </source>
</evidence>
<proteinExistence type="inferred from homology"/>
<dbReference type="PROSITE" id="PS51648">
    <property type="entry name" value="YCGL"/>
    <property type="match status" value="1"/>
</dbReference>
<dbReference type="EMBL" id="BSPQ01000002">
    <property type="protein sequence ID" value="GLS90079.1"/>
    <property type="molecule type" value="Genomic_DNA"/>
</dbReference>
<organism evidence="3 4">
    <name type="scientific">Psychromonas marina</name>
    <dbReference type="NCBI Taxonomy" id="88364"/>
    <lineage>
        <taxon>Bacteria</taxon>
        <taxon>Pseudomonadati</taxon>
        <taxon>Pseudomonadota</taxon>
        <taxon>Gammaproteobacteria</taxon>
        <taxon>Alteromonadales</taxon>
        <taxon>Psychromonadaceae</taxon>
        <taxon>Psychromonas</taxon>
    </lineage>
</organism>
<sequence length="99" mass="11378">MLCAVYKSIRKSQTYLFIEKRDEFDPVPDPLLTQFGPPQLVSLLNIKPDTKLAMTDANSVIAAIQKNGYFLQLPPPPVDFLKEHKTWRKNQLEAFNETD</sequence>
<evidence type="ECO:0000256" key="1">
    <source>
        <dbReference type="HAMAP-Rule" id="MF_01866"/>
    </source>
</evidence>
<dbReference type="SUPFAM" id="SSF160191">
    <property type="entry name" value="YcgL-like"/>
    <property type="match status" value="1"/>
</dbReference>
<dbReference type="RefSeq" id="WP_284203202.1">
    <property type="nucleotide sequence ID" value="NZ_BSPQ01000002.1"/>
</dbReference>
<keyword evidence="4" id="KW-1185">Reference proteome</keyword>
<dbReference type="PANTHER" id="PTHR38109">
    <property type="entry name" value="PROTEIN YCGL"/>
    <property type="match status" value="1"/>
</dbReference>
<evidence type="ECO:0000313" key="3">
    <source>
        <dbReference type="EMBL" id="GLS90079.1"/>
    </source>
</evidence>
<gene>
    <name evidence="3" type="ORF">GCM10007916_11460</name>
</gene>
<dbReference type="Gene3D" id="3.10.510.20">
    <property type="entry name" value="YcgL domain"/>
    <property type="match status" value="1"/>
</dbReference>
<dbReference type="Proteomes" id="UP001157353">
    <property type="component" value="Unassembled WGS sequence"/>
</dbReference>
<protein>
    <recommendedName>
        <fullName evidence="1">YcgL domain-containing protein GCM10007916_11460</fullName>
    </recommendedName>
</protein>
<name>A0ABQ6DY34_9GAMM</name>
<accession>A0ABQ6DY34</accession>
<dbReference type="InterPro" id="IPR038068">
    <property type="entry name" value="YcgL-like_sf"/>
</dbReference>
<dbReference type="InterPro" id="IPR027354">
    <property type="entry name" value="YcgL_dom"/>
</dbReference>